<name>A0A6A6Z3D7_9PEZI</name>
<dbReference type="RefSeq" id="XP_033582484.1">
    <property type="nucleotide sequence ID" value="XM_033719152.1"/>
</dbReference>
<dbReference type="OrthoDB" id="3750348at2759"/>
<gene>
    <name evidence="2 4" type="ORF">BDZ99DRAFT_459371</name>
</gene>
<evidence type="ECO:0000313" key="2">
    <source>
        <dbReference type="EMBL" id="KAF2815520.1"/>
    </source>
</evidence>
<accession>A0A6A6Z3D7</accession>
<dbReference type="PANTHER" id="PTHR42085:SF2">
    <property type="entry name" value="F-BOX DOMAIN-CONTAINING PROTEIN"/>
    <property type="match status" value="1"/>
</dbReference>
<feature type="region of interest" description="Disordered" evidence="1">
    <location>
        <begin position="88"/>
        <end position="109"/>
    </location>
</feature>
<dbReference type="PANTHER" id="PTHR42085">
    <property type="entry name" value="F-BOX DOMAIN-CONTAINING PROTEIN"/>
    <property type="match status" value="1"/>
</dbReference>
<evidence type="ECO:0000313" key="4">
    <source>
        <dbReference type="RefSeq" id="XP_033582484.1"/>
    </source>
</evidence>
<reference evidence="4" key="2">
    <citation type="submission" date="2020-04" db="EMBL/GenBank/DDBJ databases">
        <authorList>
            <consortium name="NCBI Genome Project"/>
        </authorList>
    </citation>
    <scope>NUCLEOTIDE SEQUENCE</scope>
    <source>
        <strain evidence="4">CBS 304.34</strain>
    </source>
</reference>
<evidence type="ECO:0000313" key="3">
    <source>
        <dbReference type="Proteomes" id="UP000504636"/>
    </source>
</evidence>
<organism evidence="2">
    <name type="scientific">Mytilinidion resinicola</name>
    <dbReference type="NCBI Taxonomy" id="574789"/>
    <lineage>
        <taxon>Eukaryota</taxon>
        <taxon>Fungi</taxon>
        <taxon>Dikarya</taxon>
        <taxon>Ascomycota</taxon>
        <taxon>Pezizomycotina</taxon>
        <taxon>Dothideomycetes</taxon>
        <taxon>Pleosporomycetidae</taxon>
        <taxon>Mytilinidiales</taxon>
        <taxon>Mytilinidiaceae</taxon>
        <taxon>Mytilinidion</taxon>
    </lineage>
</organism>
<dbReference type="EMBL" id="MU003694">
    <property type="protein sequence ID" value="KAF2815520.1"/>
    <property type="molecule type" value="Genomic_DNA"/>
</dbReference>
<proteinExistence type="predicted"/>
<dbReference type="AlphaFoldDB" id="A0A6A6Z3D7"/>
<keyword evidence="3" id="KW-1185">Reference proteome</keyword>
<reference evidence="4" key="3">
    <citation type="submission" date="2025-04" db="UniProtKB">
        <authorList>
            <consortium name="RefSeq"/>
        </authorList>
    </citation>
    <scope>IDENTIFICATION</scope>
    <source>
        <strain evidence="4">CBS 304.34</strain>
    </source>
</reference>
<evidence type="ECO:0000256" key="1">
    <source>
        <dbReference type="SAM" id="MobiDB-lite"/>
    </source>
</evidence>
<sequence length="333" mass="37784">MDSRGPFRFLHLPVDIRIMIYECMLGPQPGLELTSINYTTDWPYIDFKGVVKVEEDAMCSCPRPDRNGEHAYMRYTCPGPEVRLSTSKRLDVSGAPRGPSMSIRKPTPAELASSRPGTSILRVSRLIYNEAFQYLYKGRTFHVLDGASSGHGLGRYQCYATVAWLNMLSQEARARVEGIKILLAPYEQDCVLKVGRRSSAELCQYVITNLERLQRVEVELYNVGRPHIPADIGGGMRAGPALDLIQPFWTVLRREEVQLSVSVTSWEFMAGFQHINYNPENLARIRSEMLTQVDVDRLAFQVKEKRKARRLKAQKLEEDDEVVEGVLSTIQSI</sequence>
<dbReference type="InterPro" id="IPR038883">
    <property type="entry name" value="AN11006-like"/>
</dbReference>
<dbReference type="GeneID" id="54460045"/>
<protein>
    <submittedName>
        <fullName evidence="2 4">Uncharacterized protein</fullName>
    </submittedName>
</protein>
<dbReference type="Proteomes" id="UP000504636">
    <property type="component" value="Unplaced"/>
</dbReference>
<reference evidence="2 4" key="1">
    <citation type="journal article" date="2020" name="Stud. Mycol.">
        <title>101 Dothideomycetes genomes: a test case for predicting lifestyles and emergence of pathogens.</title>
        <authorList>
            <person name="Haridas S."/>
            <person name="Albert R."/>
            <person name="Binder M."/>
            <person name="Bloem J."/>
            <person name="Labutti K."/>
            <person name="Salamov A."/>
            <person name="Andreopoulos B."/>
            <person name="Baker S."/>
            <person name="Barry K."/>
            <person name="Bills G."/>
            <person name="Bluhm B."/>
            <person name="Cannon C."/>
            <person name="Castanera R."/>
            <person name="Culley D."/>
            <person name="Daum C."/>
            <person name="Ezra D."/>
            <person name="Gonzalez J."/>
            <person name="Henrissat B."/>
            <person name="Kuo A."/>
            <person name="Liang C."/>
            <person name="Lipzen A."/>
            <person name="Lutzoni F."/>
            <person name="Magnuson J."/>
            <person name="Mondo S."/>
            <person name="Nolan M."/>
            <person name="Ohm R."/>
            <person name="Pangilinan J."/>
            <person name="Park H.-J."/>
            <person name="Ramirez L."/>
            <person name="Alfaro M."/>
            <person name="Sun H."/>
            <person name="Tritt A."/>
            <person name="Yoshinaga Y."/>
            <person name="Zwiers L.-H."/>
            <person name="Turgeon B."/>
            <person name="Goodwin S."/>
            <person name="Spatafora J."/>
            <person name="Crous P."/>
            <person name="Grigoriev I."/>
        </authorList>
    </citation>
    <scope>NUCLEOTIDE SEQUENCE</scope>
    <source>
        <strain evidence="2 4">CBS 304.34</strain>
    </source>
</reference>